<evidence type="ECO:0000313" key="3">
    <source>
        <dbReference type="EMBL" id="KAK1732340.1"/>
    </source>
</evidence>
<dbReference type="PANTHER" id="PTHR12461:SF100">
    <property type="entry name" value="JMJC DOMAIN-CONTAINING PROTEIN 4"/>
    <property type="match status" value="1"/>
</dbReference>
<name>A0AAD8XS02_9STRA</name>
<feature type="coiled-coil region" evidence="1">
    <location>
        <begin position="474"/>
        <end position="526"/>
    </location>
</feature>
<dbReference type="Gene3D" id="2.60.120.10">
    <property type="entry name" value="Jelly Rolls"/>
    <property type="match status" value="2"/>
</dbReference>
<gene>
    <name evidence="3" type="ORF">QTG54_016970</name>
</gene>
<reference evidence="3" key="1">
    <citation type="submission" date="2023-06" db="EMBL/GenBank/DDBJ databases">
        <title>Survivors Of The Sea: Transcriptome response of Skeletonema marinoi to long-term dormancy.</title>
        <authorList>
            <person name="Pinder M.I.M."/>
            <person name="Kourtchenko O."/>
            <person name="Robertson E.K."/>
            <person name="Larsson T."/>
            <person name="Maumus F."/>
            <person name="Osuna-Cruz C.M."/>
            <person name="Vancaester E."/>
            <person name="Stenow R."/>
            <person name="Vandepoele K."/>
            <person name="Ploug H."/>
            <person name="Bruchert V."/>
            <person name="Godhe A."/>
            <person name="Topel M."/>
        </authorList>
    </citation>
    <scope>NUCLEOTIDE SEQUENCE</scope>
    <source>
        <strain evidence="3">R05AC</strain>
    </source>
</reference>
<evidence type="ECO:0000256" key="1">
    <source>
        <dbReference type="SAM" id="Coils"/>
    </source>
</evidence>
<dbReference type="Pfam" id="PF02214">
    <property type="entry name" value="BTB_2"/>
    <property type="match status" value="1"/>
</dbReference>
<dbReference type="GO" id="GO:0051260">
    <property type="term" value="P:protein homooligomerization"/>
    <property type="evidence" value="ECO:0007669"/>
    <property type="project" value="InterPro"/>
</dbReference>
<keyword evidence="4" id="KW-1185">Reference proteome</keyword>
<evidence type="ECO:0000259" key="2">
    <source>
        <dbReference type="PROSITE" id="PS51184"/>
    </source>
</evidence>
<dbReference type="AlphaFoldDB" id="A0AAD8XS02"/>
<sequence length="649" mass="73636">MLGKLVSEAWQADPEEPVLIDRDGDIFAHVLNYLRYGSVELPLTISKSSLERDLDFYGLVPKEGEITEKSFADMSASLRQDRDKAKINLDSAQRKFEMFIFAAEVYYQYIVKKSSSSECTLASMHVNILSAPEYGSCFTFAIPVKRGRTIVEDTKVESKAATKLRIEQLQNEFEGFGFGEGGTRKRPRVLVVDDSTINRKICSRKIKKLLPGMDGDVVARNIREFEQTHEDVDVGQGGVWIVGIDDNSQNNTITPESFYNEYIRQRKPVVLRDMTTSSSPLLSDLSKLTKWKDINYLKSQVNPKQTVMVEQRSSCSSNNPTKSTFGNGYEIPMTFPQFASLIASGNDDRHYLTTQDVHSNSDGRPDLMSPLMKYLQSDFPLQPCIMGNLIPQNINLWMGSSQEGVSSGLHHDYHDNLYIVVKGTKRFRLYSPHDTEWMYTRGSNKLAKVHPNGRINYQGEETTAHGADLKSDMAARAAKRKEDAEQLLEEAERAVEEGVEGADQLLEEAEVELEKAMDDIIDAEVDDDDDDDDEKVYETFGDERKRVVDKTVKDPNNFSKIKPHMLDDTDVLKESYPDFLNATAAYCTVQEGDILYLPASWFHEVVTSYGGQNGHLAMNYWFHPPDGESFEHPYSTDFWPNDYKDRFGK</sequence>
<comment type="caution">
    <text evidence="3">The sequence shown here is derived from an EMBL/GenBank/DDBJ whole genome shotgun (WGS) entry which is preliminary data.</text>
</comment>
<organism evidence="3 4">
    <name type="scientific">Skeletonema marinoi</name>
    <dbReference type="NCBI Taxonomy" id="267567"/>
    <lineage>
        <taxon>Eukaryota</taxon>
        <taxon>Sar</taxon>
        <taxon>Stramenopiles</taxon>
        <taxon>Ochrophyta</taxon>
        <taxon>Bacillariophyta</taxon>
        <taxon>Coscinodiscophyceae</taxon>
        <taxon>Thalassiosirophycidae</taxon>
        <taxon>Thalassiosirales</taxon>
        <taxon>Skeletonemataceae</taxon>
        <taxon>Skeletonema</taxon>
        <taxon>Skeletonema marinoi-dohrnii complex</taxon>
    </lineage>
</organism>
<dbReference type="InterPro" id="IPR003131">
    <property type="entry name" value="T1-type_BTB"/>
</dbReference>
<accession>A0AAD8XS02</accession>
<keyword evidence="1" id="KW-0175">Coiled coil</keyword>
<dbReference type="Gene3D" id="3.30.710.10">
    <property type="entry name" value="Potassium Channel Kv1.1, Chain A"/>
    <property type="match status" value="1"/>
</dbReference>
<dbReference type="SUPFAM" id="SSF51197">
    <property type="entry name" value="Clavaminate synthase-like"/>
    <property type="match status" value="1"/>
</dbReference>
<dbReference type="PANTHER" id="PTHR12461">
    <property type="entry name" value="HYPOXIA-INDUCIBLE FACTOR 1 ALPHA INHIBITOR-RELATED"/>
    <property type="match status" value="1"/>
</dbReference>
<dbReference type="Pfam" id="PF13621">
    <property type="entry name" value="Cupin_8"/>
    <property type="match status" value="1"/>
</dbReference>
<dbReference type="EMBL" id="JATAAI010000072">
    <property type="protein sequence ID" value="KAK1732340.1"/>
    <property type="molecule type" value="Genomic_DNA"/>
</dbReference>
<dbReference type="InterPro" id="IPR041667">
    <property type="entry name" value="Cupin_8"/>
</dbReference>
<dbReference type="InterPro" id="IPR011333">
    <property type="entry name" value="SKP1/BTB/POZ_sf"/>
</dbReference>
<dbReference type="PROSITE" id="PS51184">
    <property type="entry name" value="JMJC"/>
    <property type="match status" value="1"/>
</dbReference>
<dbReference type="SUPFAM" id="SSF54695">
    <property type="entry name" value="POZ domain"/>
    <property type="match status" value="1"/>
</dbReference>
<dbReference type="InterPro" id="IPR003347">
    <property type="entry name" value="JmjC_dom"/>
</dbReference>
<feature type="domain" description="JmjC" evidence="2">
    <location>
        <begin position="358"/>
        <end position="637"/>
    </location>
</feature>
<proteinExistence type="predicted"/>
<dbReference type="Proteomes" id="UP001224775">
    <property type="component" value="Unassembled WGS sequence"/>
</dbReference>
<dbReference type="InterPro" id="IPR014710">
    <property type="entry name" value="RmlC-like_jellyroll"/>
</dbReference>
<evidence type="ECO:0000313" key="4">
    <source>
        <dbReference type="Proteomes" id="UP001224775"/>
    </source>
</evidence>
<protein>
    <submittedName>
        <fullName evidence="3">Cupin-like domain-containing protein</fullName>
    </submittedName>
</protein>